<dbReference type="SMART" id="SM00671">
    <property type="entry name" value="SEL1"/>
    <property type="match status" value="2"/>
</dbReference>
<sequence length="160" mass="18261">MLYVKRKYFNGEGVTKDETKSFQWDTKSAPTGSIEAMFNIGEDYENGIEVNKDKKEAFKWYPKAAEKGHDMSQCAPIQTWGMLNEGYGTNKGIVKSIYWLNKAKENGNTDELLEEILINGINKSIQIMSTKGGFGAIYYKWRILSSLREVVLKVQRLADE</sequence>
<dbReference type="SUPFAM" id="SSF81901">
    <property type="entry name" value="HCP-like"/>
    <property type="match status" value="1"/>
</dbReference>
<evidence type="ECO:0000313" key="2">
    <source>
        <dbReference type="Proteomes" id="UP000266861"/>
    </source>
</evidence>
<dbReference type="InterPro" id="IPR052945">
    <property type="entry name" value="Mitotic_Regulator"/>
</dbReference>
<dbReference type="PANTHER" id="PTHR43628">
    <property type="entry name" value="ACTIVATOR OF C KINASE PROTEIN 1-RELATED"/>
    <property type="match status" value="1"/>
</dbReference>
<dbReference type="Pfam" id="PF08238">
    <property type="entry name" value="Sel1"/>
    <property type="match status" value="3"/>
</dbReference>
<dbReference type="OrthoDB" id="2424246at2759"/>
<dbReference type="InterPro" id="IPR011990">
    <property type="entry name" value="TPR-like_helical_dom_sf"/>
</dbReference>
<dbReference type="Proteomes" id="UP000266861">
    <property type="component" value="Unassembled WGS sequence"/>
</dbReference>
<protein>
    <submittedName>
        <fullName evidence="1">Uncharacterized protein</fullName>
    </submittedName>
</protein>
<gene>
    <name evidence="1" type="ORF">Glove_233g38</name>
</gene>
<accession>A0A397IB10</accession>
<organism evidence="1 2">
    <name type="scientific">Diversispora epigaea</name>
    <dbReference type="NCBI Taxonomy" id="1348612"/>
    <lineage>
        <taxon>Eukaryota</taxon>
        <taxon>Fungi</taxon>
        <taxon>Fungi incertae sedis</taxon>
        <taxon>Mucoromycota</taxon>
        <taxon>Glomeromycotina</taxon>
        <taxon>Glomeromycetes</taxon>
        <taxon>Diversisporales</taxon>
        <taxon>Diversisporaceae</taxon>
        <taxon>Diversispora</taxon>
    </lineage>
</organism>
<comment type="caution">
    <text evidence="1">The sequence shown here is derived from an EMBL/GenBank/DDBJ whole genome shotgun (WGS) entry which is preliminary data.</text>
</comment>
<dbReference type="EMBL" id="PQFF01000216">
    <property type="protein sequence ID" value="RHZ73039.1"/>
    <property type="molecule type" value="Genomic_DNA"/>
</dbReference>
<evidence type="ECO:0000313" key="1">
    <source>
        <dbReference type="EMBL" id="RHZ73039.1"/>
    </source>
</evidence>
<name>A0A397IB10_9GLOM</name>
<dbReference type="PANTHER" id="PTHR43628:SF1">
    <property type="entry name" value="CHITIN SYNTHASE REGULATORY FACTOR 2-RELATED"/>
    <property type="match status" value="1"/>
</dbReference>
<dbReference type="STRING" id="1348612.A0A397IB10"/>
<proteinExistence type="predicted"/>
<reference evidence="1 2" key="1">
    <citation type="submission" date="2018-08" db="EMBL/GenBank/DDBJ databases">
        <title>Genome and evolution of the arbuscular mycorrhizal fungus Diversispora epigaea (formerly Glomus versiforme) and its bacterial endosymbionts.</title>
        <authorList>
            <person name="Sun X."/>
            <person name="Fei Z."/>
            <person name="Harrison M."/>
        </authorList>
    </citation>
    <scope>NUCLEOTIDE SEQUENCE [LARGE SCALE GENOMIC DNA]</scope>
    <source>
        <strain evidence="1 2">IT104</strain>
    </source>
</reference>
<dbReference type="Gene3D" id="1.25.40.10">
    <property type="entry name" value="Tetratricopeptide repeat domain"/>
    <property type="match status" value="1"/>
</dbReference>
<keyword evidence="2" id="KW-1185">Reference proteome</keyword>
<dbReference type="AlphaFoldDB" id="A0A397IB10"/>
<dbReference type="InterPro" id="IPR006597">
    <property type="entry name" value="Sel1-like"/>
</dbReference>